<gene>
    <name evidence="3" type="ORF">CHIRRI_LOCUS9435</name>
</gene>
<reference evidence="3" key="1">
    <citation type="submission" date="2022-01" db="EMBL/GenBank/DDBJ databases">
        <authorList>
            <person name="King R."/>
        </authorList>
    </citation>
    <scope>NUCLEOTIDE SEQUENCE</scope>
</reference>
<protein>
    <submittedName>
        <fullName evidence="3">Uncharacterized protein</fullName>
    </submittedName>
</protein>
<feature type="signal peptide" evidence="2">
    <location>
        <begin position="1"/>
        <end position="20"/>
    </location>
</feature>
<feature type="chain" id="PRO_5040500201" evidence="2">
    <location>
        <begin position="21"/>
        <end position="163"/>
    </location>
</feature>
<dbReference type="Proteomes" id="UP001153620">
    <property type="component" value="Chromosome 3"/>
</dbReference>
<evidence type="ECO:0000256" key="1">
    <source>
        <dbReference type="SAM" id="MobiDB-lite"/>
    </source>
</evidence>
<keyword evidence="4" id="KW-1185">Reference proteome</keyword>
<dbReference type="EMBL" id="OU895879">
    <property type="protein sequence ID" value="CAG9806580.1"/>
    <property type="molecule type" value="Genomic_DNA"/>
</dbReference>
<feature type="region of interest" description="Disordered" evidence="1">
    <location>
        <begin position="123"/>
        <end position="163"/>
    </location>
</feature>
<reference evidence="3" key="2">
    <citation type="submission" date="2022-10" db="EMBL/GenBank/DDBJ databases">
        <authorList>
            <consortium name="ENA_rothamsted_submissions"/>
            <consortium name="culmorum"/>
            <person name="King R."/>
        </authorList>
    </citation>
    <scope>NUCLEOTIDE SEQUENCE</scope>
</reference>
<dbReference type="AlphaFoldDB" id="A0A9N9WRV4"/>
<evidence type="ECO:0000313" key="3">
    <source>
        <dbReference type="EMBL" id="CAG9806580.1"/>
    </source>
</evidence>
<evidence type="ECO:0000256" key="2">
    <source>
        <dbReference type="SAM" id="SignalP"/>
    </source>
</evidence>
<keyword evidence="2" id="KW-0732">Signal</keyword>
<proteinExistence type="predicted"/>
<organism evidence="3 4">
    <name type="scientific">Chironomus riparius</name>
    <dbReference type="NCBI Taxonomy" id="315576"/>
    <lineage>
        <taxon>Eukaryota</taxon>
        <taxon>Metazoa</taxon>
        <taxon>Ecdysozoa</taxon>
        <taxon>Arthropoda</taxon>
        <taxon>Hexapoda</taxon>
        <taxon>Insecta</taxon>
        <taxon>Pterygota</taxon>
        <taxon>Neoptera</taxon>
        <taxon>Endopterygota</taxon>
        <taxon>Diptera</taxon>
        <taxon>Nematocera</taxon>
        <taxon>Chironomoidea</taxon>
        <taxon>Chironomidae</taxon>
        <taxon>Chironominae</taxon>
        <taxon>Chironomus</taxon>
    </lineage>
</organism>
<sequence>MLAVFTGLLVFYVIFQGALCGGLSDEYSVGTNVNKYLYQSKPDPMDEPKRSGRPTEFWFGPRIGKRSQQFIDDLPVEFIELIDKIDKSPDLQKIILEKFLADDSSFDGPYIPKFQQRSKVFAPRYGRDSPDTNQNLNSRPYPPRFGRQSNLPPYLPRLGRSAD</sequence>
<dbReference type="OrthoDB" id="6424205at2759"/>
<accession>A0A9N9WRV4</accession>
<name>A0A9N9WRV4_9DIPT</name>
<evidence type="ECO:0000313" key="4">
    <source>
        <dbReference type="Proteomes" id="UP001153620"/>
    </source>
</evidence>